<dbReference type="Proteomes" id="UP000410492">
    <property type="component" value="Unassembled WGS sequence"/>
</dbReference>
<gene>
    <name evidence="1" type="ORF">CALMAC_LOCUS246</name>
</gene>
<evidence type="ECO:0000313" key="1">
    <source>
        <dbReference type="EMBL" id="VEN33853.1"/>
    </source>
</evidence>
<evidence type="ECO:0000313" key="2">
    <source>
        <dbReference type="Proteomes" id="UP000410492"/>
    </source>
</evidence>
<accession>A0A653BEE1</accession>
<organism evidence="1 2">
    <name type="scientific">Callosobruchus maculatus</name>
    <name type="common">Southern cowpea weevil</name>
    <name type="synonym">Pulse bruchid</name>
    <dbReference type="NCBI Taxonomy" id="64391"/>
    <lineage>
        <taxon>Eukaryota</taxon>
        <taxon>Metazoa</taxon>
        <taxon>Ecdysozoa</taxon>
        <taxon>Arthropoda</taxon>
        <taxon>Hexapoda</taxon>
        <taxon>Insecta</taxon>
        <taxon>Pterygota</taxon>
        <taxon>Neoptera</taxon>
        <taxon>Endopterygota</taxon>
        <taxon>Coleoptera</taxon>
        <taxon>Polyphaga</taxon>
        <taxon>Cucujiformia</taxon>
        <taxon>Chrysomeloidea</taxon>
        <taxon>Chrysomelidae</taxon>
        <taxon>Bruchinae</taxon>
        <taxon>Bruchini</taxon>
        <taxon>Callosobruchus</taxon>
    </lineage>
</organism>
<dbReference type="EMBL" id="CAACVG010000256">
    <property type="protein sequence ID" value="VEN33853.1"/>
    <property type="molecule type" value="Genomic_DNA"/>
</dbReference>
<sequence>MDQQDKGFDVALYLNRITFDQLQKSPSQNKVAENTEWEQEVSDSLERFSITATIHNYSMAPTDLTDLELFLHDAELRELQRKVPIKKKIMQLFKTRRRRGSMTKDEFDNETDRLYKCCLRSCQDLHELHIRRLIGMEILKDIMQRVNISYVNAVNIMHIIWSIMSCMHHFQMRQKWNTYRIIQKSRQKKLDQCITIYSQLIEQLDVLLLRLALNAVMTFYMEGKLWDVDFNCMELISLLLNKFPCPEVGFNDIIRYIEESSINKPPRHSRYMMVVMYDVVKLIQWRRVPPETIDNFMKKLLDMLRCNSEHHITKYNCLALRKGIRTCICNMIEVLWKKRLVKLVSFHKTTNFGKMFATIHC</sequence>
<name>A0A653BEE1_CALMS</name>
<keyword evidence="2" id="KW-1185">Reference proteome</keyword>
<proteinExistence type="predicted"/>
<dbReference type="AlphaFoldDB" id="A0A653BEE1"/>
<feature type="non-terminal residue" evidence="1">
    <location>
        <position position="361"/>
    </location>
</feature>
<dbReference type="OrthoDB" id="6782712at2759"/>
<protein>
    <submittedName>
        <fullName evidence="1">Uncharacterized protein</fullName>
    </submittedName>
</protein>
<reference evidence="1 2" key="1">
    <citation type="submission" date="2019-01" db="EMBL/GenBank/DDBJ databases">
        <authorList>
            <person name="Sayadi A."/>
        </authorList>
    </citation>
    <scope>NUCLEOTIDE SEQUENCE [LARGE SCALE GENOMIC DNA]</scope>
</reference>